<accession>A0A382FC07</accession>
<feature type="non-terminal residue" evidence="1">
    <location>
        <position position="403"/>
    </location>
</feature>
<dbReference type="AlphaFoldDB" id="A0A382FC07"/>
<protein>
    <submittedName>
        <fullName evidence="1">Uncharacterized protein</fullName>
    </submittedName>
</protein>
<evidence type="ECO:0000313" key="1">
    <source>
        <dbReference type="EMBL" id="SVB60430.1"/>
    </source>
</evidence>
<proteinExistence type="predicted"/>
<name>A0A382FC07_9ZZZZ</name>
<organism evidence="1">
    <name type="scientific">marine metagenome</name>
    <dbReference type="NCBI Taxonomy" id="408172"/>
    <lineage>
        <taxon>unclassified sequences</taxon>
        <taxon>metagenomes</taxon>
        <taxon>ecological metagenomes</taxon>
    </lineage>
</organism>
<gene>
    <name evidence="1" type="ORF">METZ01_LOCUS213284</name>
</gene>
<dbReference type="SUPFAM" id="SSF56235">
    <property type="entry name" value="N-terminal nucleophile aminohydrolases (Ntn hydrolases)"/>
    <property type="match status" value="1"/>
</dbReference>
<dbReference type="EMBL" id="UINC01049086">
    <property type="protein sequence ID" value="SVB60430.1"/>
    <property type="molecule type" value="Genomic_DNA"/>
</dbReference>
<sequence>MTSQVAILNSQGVALASDSAVTFGDNRVYNSINKILPLPEPHQIAFMFSEDAGCASNGMRWERVISRLVNDKYSASPNPANQHSDYVDDFIAFMEEPSNGFDEGQNSLAVQFALREWLRNYTPLRHIPGMRILSLPNRMISKVLEESPTHVLELHESMTHRAQQFHPDQNELTALLKRLKIFHSKALEQVSKEFIRFWRLPDDGTDWNKLLGEICTMLMSCYPDPRQDFRNNRALRDDDYPHDWGPWWFDFTTLAIVGFGSEDNEPGMVELRIGPVIIPDVETNQRRLVGRARPHKEAVYNISKPDSVWYDGALSEKQDPDSPRSTILEAGAFIKPFAMSKEIDNILNGIHNETLAENIRPIPYVTQQILGGWITERLDECDSNGNRLIGERTKKKVLEALEG</sequence>
<reference evidence="1" key="1">
    <citation type="submission" date="2018-05" db="EMBL/GenBank/DDBJ databases">
        <authorList>
            <person name="Lanie J.A."/>
            <person name="Ng W.-L."/>
            <person name="Kazmierczak K.M."/>
            <person name="Andrzejewski T.M."/>
            <person name="Davidsen T.M."/>
            <person name="Wayne K.J."/>
            <person name="Tettelin H."/>
            <person name="Glass J.I."/>
            <person name="Rusch D."/>
            <person name="Podicherti R."/>
            <person name="Tsui H.-C.T."/>
            <person name="Winkler M.E."/>
        </authorList>
    </citation>
    <scope>NUCLEOTIDE SEQUENCE</scope>
</reference>
<dbReference type="InterPro" id="IPR029055">
    <property type="entry name" value="Ntn_hydrolases_N"/>
</dbReference>